<dbReference type="PATRIC" id="fig|1003181.4.peg.2869"/>
<feature type="domain" description="DUF4143" evidence="2">
    <location>
        <begin position="223"/>
        <end position="389"/>
    </location>
</feature>
<dbReference type="Pfam" id="PF13635">
    <property type="entry name" value="DUF4143"/>
    <property type="match status" value="1"/>
</dbReference>
<comment type="caution">
    <text evidence="3">The sequence shown here is derived from an EMBL/GenBank/DDBJ whole genome shotgun (WGS) entry which is preliminary data.</text>
</comment>
<dbReference type="InterPro" id="IPR025420">
    <property type="entry name" value="DUF4143"/>
</dbReference>
<proteinExistence type="predicted"/>
<keyword evidence="4" id="KW-1185">Reference proteome</keyword>
<name>A0A0A6P0Z4_9GAMM</name>
<accession>A0A0A6P0Z4</accession>
<dbReference type="Proteomes" id="UP000076962">
    <property type="component" value="Unassembled WGS sequence"/>
</dbReference>
<evidence type="ECO:0000259" key="2">
    <source>
        <dbReference type="Pfam" id="PF13635"/>
    </source>
</evidence>
<sequence>MYRQQLSYLSQWVKNKHRKPIVIRGARQVGKSTLVRLLSEQCHFDLIALNFERNPELSELFKSNDPKKITQLISLHTGKTIRPGHTLLFLDEIQAAATAIVALRYFYEELPALHILAAGSLLEFTLSQAAFSMPVGRIEYLHLGPMTFEEFLIAVDEKPLAEFIKNYQLNEELPKPIHDKLMALVKIYFITGGMPESIKAYLEDQTFLSSEKVKQSILSTYRDDFGKYASPTKHDLIRQVFNKIPTMIGNKFKYSHINRDIKPVNIATALNQLCLARVAWKVHHTAANGVPLGAEQNDRFFKVLFLDIGLISTHLGLNYLNLMEVEELDLVNNGGLAEQFVGQHLLYSEQAYEEPNLYYWVREKKSASAELDYVINLGQQIIPIEVKAGKTGQMKSLHLFLKEKQRSLGVRFNSAPPSQTEVSTKLSNGSPVDFRFISLPLYLVGQVRRLSA</sequence>
<evidence type="ECO:0000313" key="4">
    <source>
        <dbReference type="Proteomes" id="UP000076962"/>
    </source>
</evidence>
<dbReference type="PANTHER" id="PTHR33295:SF7">
    <property type="entry name" value="ATPASE"/>
    <property type="match status" value="1"/>
</dbReference>
<evidence type="ECO:0000313" key="3">
    <source>
        <dbReference type="EMBL" id="OAD22118.1"/>
    </source>
</evidence>
<dbReference type="Pfam" id="PF13173">
    <property type="entry name" value="AAA_14"/>
    <property type="match status" value="1"/>
</dbReference>
<dbReference type="InterPro" id="IPR041682">
    <property type="entry name" value="AAA_14"/>
</dbReference>
<gene>
    <name evidence="3" type="ORF">THIOM_002095</name>
</gene>
<dbReference type="PANTHER" id="PTHR33295">
    <property type="entry name" value="ATPASE"/>
    <property type="match status" value="1"/>
</dbReference>
<dbReference type="InterPro" id="IPR027417">
    <property type="entry name" value="P-loop_NTPase"/>
</dbReference>
<dbReference type="AlphaFoldDB" id="A0A0A6P0Z4"/>
<dbReference type="Gene3D" id="3.40.50.300">
    <property type="entry name" value="P-loop containing nucleotide triphosphate hydrolases"/>
    <property type="match status" value="1"/>
</dbReference>
<dbReference type="EMBL" id="LUTY01001157">
    <property type="protein sequence ID" value="OAD22118.1"/>
    <property type="molecule type" value="Genomic_DNA"/>
</dbReference>
<reference evidence="3 4" key="1">
    <citation type="submission" date="2016-05" db="EMBL/GenBank/DDBJ databases">
        <title>Single-cell genome of chain-forming Candidatus Thiomargarita nelsonii and comparison to other large sulfur-oxidizing bacteria.</title>
        <authorList>
            <person name="Winkel M."/>
            <person name="Salman V."/>
            <person name="Woyke T."/>
            <person name="Schulz-Vogt H."/>
            <person name="Richter M."/>
            <person name="Flood B."/>
            <person name="Bailey J."/>
            <person name="Amann R."/>
            <person name="Mussmann M."/>
        </authorList>
    </citation>
    <scope>NUCLEOTIDE SEQUENCE [LARGE SCALE GENOMIC DNA]</scope>
    <source>
        <strain evidence="3 4">THI036</strain>
    </source>
</reference>
<dbReference type="SUPFAM" id="SSF52540">
    <property type="entry name" value="P-loop containing nucleoside triphosphate hydrolases"/>
    <property type="match status" value="1"/>
</dbReference>
<organism evidence="3 4">
    <name type="scientific">Candidatus Thiomargarita nelsonii</name>
    <dbReference type="NCBI Taxonomy" id="1003181"/>
    <lineage>
        <taxon>Bacteria</taxon>
        <taxon>Pseudomonadati</taxon>
        <taxon>Pseudomonadota</taxon>
        <taxon>Gammaproteobacteria</taxon>
        <taxon>Thiotrichales</taxon>
        <taxon>Thiotrichaceae</taxon>
        <taxon>Thiomargarita</taxon>
    </lineage>
</organism>
<evidence type="ECO:0000259" key="1">
    <source>
        <dbReference type="Pfam" id="PF13173"/>
    </source>
</evidence>
<protein>
    <submittedName>
        <fullName evidence="3">ATPase</fullName>
    </submittedName>
</protein>
<feature type="domain" description="AAA" evidence="1">
    <location>
        <begin position="18"/>
        <end position="152"/>
    </location>
</feature>